<dbReference type="Gene3D" id="3.40.1390.10">
    <property type="entry name" value="MurE/MurF, N-terminal domain"/>
    <property type="match status" value="1"/>
</dbReference>
<dbReference type="Pfam" id="PF08245">
    <property type="entry name" value="Mur_ligase_M"/>
    <property type="match status" value="1"/>
</dbReference>
<dbReference type="InterPro" id="IPR004101">
    <property type="entry name" value="Mur_ligase_C"/>
</dbReference>
<dbReference type="InterPro" id="IPR051046">
    <property type="entry name" value="MurCDEF_CellWall_CoF430Synth"/>
</dbReference>
<keyword evidence="5 10" id="KW-0067">ATP-binding</keyword>
<accession>A0ABU8HJP7</accession>
<comment type="caution">
    <text evidence="15">The sequence shown here is derived from an EMBL/GenBank/DDBJ whole genome shotgun (WGS) entry which is preliminary data.</text>
</comment>
<sequence length="455" mass="50156">MIKRTLKQIENMITVQNDLSTFSSLEIEGVCIDSRRIEKGNLFIPFKGERMDGHEFVHQAIEDGASAALWEKSAGEPPANLPIIVVDNSLQALQDLARSYRQQLNAKVVGITGSNGKTTTKDIAASLLSLQYKVQKTEGNYNSHIGLPLTILGMEENTEVMVLEMGMSGKGEIAELTHIASPEVVVITNIGESHLQDLGSREGIAQAKLEIIEGLTESGLLVYFGEEPLLVERIRSLSIRAETFGKEKGNTIFPTSLEANQKGTFFSTNITKNQSFFLPILGEHNVLNTMAAMLVAKELDVHLEQAQQALDNVRLTGMRLETVKGAKGETIINDAYNASPTSTRAAIDLLASLKGYHQKVLVLGDMLELGTEEEAFHTEIGNYIPLEEIDYVMTYGPLAEKLAEAANMRGHGKVFSFQNKEELVQRMKETIQFGDVVLFKASRGMKLEEVVEKLM</sequence>
<comment type="catalytic activity">
    <reaction evidence="10 11">
        <text>D-alanyl-D-alanine + UDP-N-acetyl-alpha-D-muramoyl-L-alanyl-gamma-D-glutamyl-meso-2,6-diaminopimelate + ATP = UDP-N-acetyl-alpha-D-muramoyl-L-alanyl-gamma-D-glutamyl-meso-2,6-diaminopimeloyl-D-alanyl-D-alanine + ADP + phosphate + H(+)</text>
        <dbReference type="Rhea" id="RHEA:28374"/>
        <dbReference type="ChEBI" id="CHEBI:15378"/>
        <dbReference type="ChEBI" id="CHEBI:30616"/>
        <dbReference type="ChEBI" id="CHEBI:43474"/>
        <dbReference type="ChEBI" id="CHEBI:57822"/>
        <dbReference type="ChEBI" id="CHEBI:61386"/>
        <dbReference type="ChEBI" id="CHEBI:83905"/>
        <dbReference type="ChEBI" id="CHEBI:456216"/>
        <dbReference type="EC" id="6.3.2.10"/>
    </reaction>
</comment>
<organism evidence="15 16">
    <name type="scientific">Bacillus spongiae</name>
    <dbReference type="NCBI Taxonomy" id="2683610"/>
    <lineage>
        <taxon>Bacteria</taxon>
        <taxon>Bacillati</taxon>
        <taxon>Bacillota</taxon>
        <taxon>Bacilli</taxon>
        <taxon>Bacillales</taxon>
        <taxon>Bacillaceae</taxon>
        <taxon>Bacillus</taxon>
    </lineage>
</organism>
<proteinExistence type="inferred from homology"/>
<dbReference type="SUPFAM" id="SSF63418">
    <property type="entry name" value="MurE/MurF N-terminal domain"/>
    <property type="match status" value="1"/>
</dbReference>
<feature type="domain" description="Mur ligase C-terminal" evidence="13">
    <location>
        <begin position="318"/>
        <end position="443"/>
    </location>
</feature>
<reference evidence="15 16" key="1">
    <citation type="journal article" date="2018" name="J. Microbiol.">
        <title>Bacillus spongiae sp. nov., isolated from sponge of Jeju Island.</title>
        <authorList>
            <person name="Lee G.E."/>
            <person name="Im W.T."/>
            <person name="Park J.S."/>
        </authorList>
    </citation>
    <scope>NUCLEOTIDE SEQUENCE [LARGE SCALE GENOMIC DNA]</scope>
    <source>
        <strain evidence="15 16">135PIL107-10</strain>
    </source>
</reference>
<dbReference type="EMBL" id="JBBAXC010000025">
    <property type="protein sequence ID" value="MEI5909386.1"/>
    <property type="molecule type" value="Genomic_DNA"/>
</dbReference>
<dbReference type="InterPro" id="IPR036565">
    <property type="entry name" value="Mur-like_cat_sf"/>
</dbReference>
<evidence type="ECO:0000313" key="15">
    <source>
        <dbReference type="EMBL" id="MEI5909386.1"/>
    </source>
</evidence>
<dbReference type="NCBIfam" id="TIGR01143">
    <property type="entry name" value="murF"/>
    <property type="match status" value="1"/>
</dbReference>
<evidence type="ECO:0000259" key="13">
    <source>
        <dbReference type="Pfam" id="PF02875"/>
    </source>
</evidence>
<evidence type="ECO:0000256" key="5">
    <source>
        <dbReference type="ARBA" id="ARBA00022840"/>
    </source>
</evidence>
<comment type="pathway">
    <text evidence="10 11">Cell wall biogenesis; peptidoglycan biosynthesis.</text>
</comment>
<keyword evidence="8 10" id="KW-0131">Cell cycle</keyword>
<dbReference type="EC" id="6.3.2.10" evidence="10 11"/>
<evidence type="ECO:0000256" key="1">
    <source>
        <dbReference type="ARBA" id="ARBA00022490"/>
    </source>
</evidence>
<name>A0ABU8HJP7_9BACI</name>
<dbReference type="InterPro" id="IPR035911">
    <property type="entry name" value="MurE/MurF_N"/>
</dbReference>
<dbReference type="Pfam" id="PF02875">
    <property type="entry name" value="Mur_ligase_C"/>
    <property type="match status" value="1"/>
</dbReference>
<feature type="binding site" evidence="10">
    <location>
        <begin position="113"/>
        <end position="119"/>
    </location>
    <ligand>
        <name>ATP</name>
        <dbReference type="ChEBI" id="CHEBI:30616"/>
    </ligand>
</feature>
<evidence type="ECO:0000256" key="11">
    <source>
        <dbReference type="RuleBase" id="RU004136"/>
    </source>
</evidence>
<keyword evidence="7 10" id="KW-0573">Peptidoglycan synthesis</keyword>
<evidence type="ECO:0000259" key="14">
    <source>
        <dbReference type="Pfam" id="PF08245"/>
    </source>
</evidence>
<evidence type="ECO:0000259" key="12">
    <source>
        <dbReference type="Pfam" id="PF01225"/>
    </source>
</evidence>
<dbReference type="SUPFAM" id="SSF53623">
    <property type="entry name" value="MurD-like peptide ligases, catalytic domain"/>
    <property type="match status" value="1"/>
</dbReference>
<dbReference type="Proteomes" id="UP001312865">
    <property type="component" value="Unassembled WGS sequence"/>
</dbReference>
<keyword evidence="16" id="KW-1185">Reference proteome</keyword>
<evidence type="ECO:0000256" key="7">
    <source>
        <dbReference type="ARBA" id="ARBA00022984"/>
    </source>
</evidence>
<evidence type="ECO:0000256" key="6">
    <source>
        <dbReference type="ARBA" id="ARBA00022960"/>
    </source>
</evidence>
<dbReference type="Pfam" id="PF01225">
    <property type="entry name" value="Mur_ligase"/>
    <property type="match status" value="1"/>
</dbReference>
<evidence type="ECO:0000313" key="16">
    <source>
        <dbReference type="Proteomes" id="UP001312865"/>
    </source>
</evidence>
<keyword evidence="9 10" id="KW-0961">Cell wall biogenesis/degradation</keyword>
<evidence type="ECO:0000256" key="3">
    <source>
        <dbReference type="ARBA" id="ARBA00022618"/>
    </source>
</evidence>
<evidence type="ECO:0000256" key="4">
    <source>
        <dbReference type="ARBA" id="ARBA00022741"/>
    </source>
</evidence>
<evidence type="ECO:0000256" key="10">
    <source>
        <dbReference type="HAMAP-Rule" id="MF_02019"/>
    </source>
</evidence>
<dbReference type="HAMAP" id="MF_02019">
    <property type="entry name" value="MurF"/>
    <property type="match status" value="1"/>
</dbReference>
<dbReference type="Gene3D" id="3.90.190.20">
    <property type="entry name" value="Mur ligase, C-terminal domain"/>
    <property type="match status" value="1"/>
</dbReference>
<feature type="domain" description="Mur ligase central" evidence="14">
    <location>
        <begin position="111"/>
        <end position="296"/>
    </location>
</feature>
<evidence type="ECO:0000256" key="8">
    <source>
        <dbReference type="ARBA" id="ARBA00023306"/>
    </source>
</evidence>
<comment type="similarity">
    <text evidence="10">Belongs to the MurCDEF family. MurF subfamily.</text>
</comment>
<dbReference type="SUPFAM" id="SSF53244">
    <property type="entry name" value="MurD-like peptide ligases, peptide-binding domain"/>
    <property type="match status" value="1"/>
</dbReference>
<dbReference type="RefSeq" id="WP_336588830.1">
    <property type="nucleotide sequence ID" value="NZ_JBBAXC010000025.1"/>
</dbReference>
<dbReference type="InterPro" id="IPR036615">
    <property type="entry name" value="Mur_ligase_C_dom_sf"/>
</dbReference>
<dbReference type="InterPro" id="IPR013221">
    <property type="entry name" value="Mur_ligase_cen"/>
</dbReference>
<dbReference type="PANTHER" id="PTHR43024">
    <property type="entry name" value="UDP-N-ACETYLMURAMOYL-TRIPEPTIDE--D-ALANYL-D-ALANINE LIGASE"/>
    <property type="match status" value="1"/>
</dbReference>
<comment type="subcellular location">
    <subcellularLocation>
        <location evidence="10 11">Cytoplasm</location>
    </subcellularLocation>
</comment>
<comment type="function">
    <text evidence="10 11">Involved in cell wall formation. Catalyzes the final step in the synthesis of UDP-N-acetylmuramoyl-pentapeptide, the precursor of murein.</text>
</comment>
<keyword evidence="4 10" id="KW-0547">Nucleotide-binding</keyword>
<gene>
    <name evidence="10 15" type="primary">murF</name>
    <name evidence="15" type="ORF">WAK64_20370</name>
</gene>
<feature type="domain" description="Mur ligase N-terminal catalytic" evidence="12">
    <location>
        <begin position="26"/>
        <end position="101"/>
    </location>
</feature>
<dbReference type="GO" id="GO:0047480">
    <property type="term" value="F:UDP-N-acetylmuramoyl-tripeptide-D-alanyl-D-alanine ligase activity"/>
    <property type="evidence" value="ECO:0007669"/>
    <property type="project" value="UniProtKB-EC"/>
</dbReference>
<keyword evidence="1 10" id="KW-0963">Cytoplasm</keyword>
<dbReference type="InterPro" id="IPR005863">
    <property type="entry name" value="UDP-N-AcMur_synth"/>
</dbReference>
<dbReference type="Gene3D" id="3.40.1190.10">
    <property type="entry name" value="Mur-like, catalytic domain"/>
    <property type="match status" value="1"/>
</dbReference>
<dbReference type="InterPro" id="IPR000713">
    <property type="entry name" value="Mur_ligase_N"/>
</dbReference>
<protein>
    <recommendedName>
        <fullName evidence="10 11">UDP-N-acetylmuramoyl-tripeptide--D-alanyl-D-alanine ligase</fullName>
        <ecNumber evidence="10 11">6.3.2.10</ecNumber>
    </recommendedName>
    <alternativeName>
        <fullName evidence="10">D-alanyl-D-alanine-adding enzyme</fullName>
    </alternativeName>
</protein>
<keyword evidence="6 10" id="KW-0133">Cell shape</keyword>
<keyword evidence="2 10" id="KW-0436">Ligase</keyword>
<dbReference type="PANTHER" id="PTHR43024:SF1">
    <property type="entry name" value="UDP-N-ACETYLMURAMOYL-TRIPEPTIDE--D-ALANYL-D-ALANINE LIGASE"/>
    <property type="match status" value="1"/>
</dbReference>
<evidence type="ECO:0000256" key="2">
    <source>
        <dbReference type="ARBA" id="ARBA00022598"/>
    </source>
</evidence>
<keyword evidence="3 10" id="KW-0132">Cell division</keyword>
<evidence type="ECO:0000256" key="9">
    <source>
        <dbReference type="ARBA" id="ARBA00023316"/>
    </source>
</evidence>